<dbReference type="SUPFAM" id="SSF46626">
    <property type="entry name" value="Cytochrome c"/>
    <property type="match status" value="1"/>
</dbReference>
<dbReference type="Gene3D" id="1.10.760.10">
    <property type="entry name" value="Cytochrome c-like domain"/>
    <property type="match status" value="1"/>
</dbReference>
<evidence type="ECO:0000313" key="2">
    <source>
        <dbReference type="Proteomes" id="UP000285710"/>
    </source>
</evidence>
<evidence type="ECO:0000313" key="1">
    <source>
        <dbReference type="EMBL" id="RWR12640.1"/>
    </source>
</evidence>
<accession>A0A451GBZ0</accession>
<protein>
    <recommendedName>
        <fullName evidence="3">Cytochrome c</fullName>
    </recommendedName>
</protein>
<dbReference type="RefSeq" id="WP_128269431.1">
    <property type="nucleotide sequence ID" value="NZ_SAUW01000007.1"/>
</dbReference>
<name>A0A451GBZ0_9RHOB</name>
<reference evidence="1 2" key="2">
    <citation type="submission" date="2019-01" db="EMBL/GenBank/DDBJ databases">
        <authorList>
            <person name="Li Y."/>
        </authorList>
    </citation>
    <scope>NUCLEOTIDE SEQUENCE [LARGE SCALE GENOMIC DNA]</scope>
    <source>
        <strain evidence="1 2">2D-5</strain>
    </source>
</reference>
<dbReference type="Proteomes" id="UP000285710">
    <property type="component" value="Unassembled WGS sequence"/>
</dbReference>
<gene>
    <name evidence="1" type="ORF">D2T33_07960</name>
</gene>
<keyword evidence="2" id="KW-1185">Reference proteome</keyword>
<dbReference type="GO" id="GO:0009055">
    <property type="term" value="F:electron transfer activity"/>
    <property type="evidence" value="ECO:0007669"/>
    <property type="project" value="InterPro"/>
</dbReference>
<organism evidence="1 2">
    <name type="scientific">Paenirhodobacter populi</name>
    <dbReference type="NCBI Taxonomy" id="2306993"/>
    <lineage>
        <taxon>Bacteria</taxon>
        <taxon>Pseudomonadati</taxon>
        <taxon>Pseudomonadota</taxon>
        <taxon>Alphaproteobacteria</taxon>
        <taxon>Rhodobacterales</taxon>
        <taxon>Rhodobacter group</taxon>
        <taxon>Paenirhodobacter</taxon>
    </lineage>
</organism>
<reference evidence="1 2" key="1">
    <citation type="submission" date="2019-01" db="EMBL/GenBank/DDBJ databases">
        <title>Sinorhodobacter populi sp. nov. isolated from the symptomatic bark tissue of Populus euramericana canker.</title>
        <authorList>
            <person name="Xu G."/>
        </authorList>
    </citation>
    <scope>NUCLEOTIDE SEQUENCE [LARGE SCALE GENOMIC DNA]</scope>
    <source>
        <strain evidence="1 2">2D-5</strain>
    </source>
</reference>
<dbReference type="EMBL" id="SAUW01000007">
    <property type="protein sequence ID" value="RWR12640.1"/>
    <property type="molecule type" value="Genomic_DNA"/>
</dbReference>
<evidence type="ECO:0008006" key="3">
    <source>
        <dbReference type="Google" id="ProtNLM"/>
    </source>
</evidence>
<proteinExistence type="predicted"/>
<comment type="caution">
    <text evidence="1">The sequence shown here is derived from an EMBL/GenBank/DDBJ whole genome shotgun (WGS) entry which is preliminary data.</text>
</comment>
<dbReference type="AlphaFoldDB" id="A0A451GBZ0"/>
<dbReference type="GO" id="GO:0020037">
    <property type="term" value="F:heme binding"/>
    <property type="evidence" value="ECO:0007669"/>
    <property type="project" value="InterPro"/>
</dbReference>
<sequence length="74" mass="7446">MANDPASIIRVVLVGGQAGGGAAATTGPEMPAFGTILDDARVAGMADYIRSSWSNSAPAVDPGAVRKVCEELSK</sequence>
<dbReference type="InterPro" id="IPR036909">
    <property type="entry name" value="Cyt_c-like_dom_sf"/>
</dbReference>